<feature type="compositionally biased region" description="Basic and acidic residues" evidence="1">
    <location>
        <begin position="929"/>
        <end position="942"/>
    </location>
</feature>
<feature type="transmembrane region" description="Helical" evidence="2">
    <location>
        <begin position="524"/>
        <end position="545"/>
    </location>
</feature>
<protein>
    <recommendedName>
        <fullName evidence="3">DUF6535 domain-containing protein</fullName>
    </recommendedName>
</protein>
<dbReference type="Pfam" id="PF20153">
    <property type="entry name" value="DUF6535"/>
    <property type="match status" value="1"/>
</dbReference>
<keyword evidence="2" id="KW-0812">Transmembrane</keyword>
<feature type="transmembrane region" description="Helical" evidence="2">
    <location>
        <begin position="466"/>
        <end position="488"/>
    </location>
</feature>
<evidence type="ECO:0000259" key="3">
    <source>
        <dbReference type="Pfam" id="PF20153"/>
    </source>
</evidence>
<evidence type="ECO:0000313" key="5">
    <source>
        <dbReference type="Proteomes" id="UP000559027"/>
    </source>
</evidence>
<keyword evidence="2" id="KW-1133">Transmembrane helix</keyword>
<gene>
    <name evidence="4" type="ORF">D9756_010837</name>
</gene>
<organism evidence="4 5">
    <name type="scientific">Leucocoprinus leucothites</name>
    <dbReference type="NCBI Taxonomy" id="201217"/>
    <lineage>
        <taxon>Eukaryota</taxon>
        <taxon>Fungi</taxon>
        <taxon>Dikarya</taxon>
        <taxon>Basidiomycota</taxon>
        <taxon>Agaricomycotina</taxon>
        <taxon>Agaricomycetes</taxon>
        <taxon>Agaricomycetidae</taxon>
        <taxon>Agaricales</taxon>
        <taxon>Agaricineae</taxon>
        <taxon>Agaricaceae</taxon>
        <taxon>Leucocoprinus</taxon>
    </lineage>
</organism>
<feature type="transmembrane region" description="Helical" evidence="2">
    <location>
        <begin position="552"/>
        <end position="573"/>
    </location>
</feature>
<dbReference type="AlphaFoldDB" id="A0A8H5FR45"/>
<accession>A0A8H5FR45</accession>
<dbReference type="Proteomes" id="UP000559027">
    <property type="component" value="Unassembled WGS sequence"/>
</dbReference>
<feature type="transmembrane region" description="Helical" evidence="2">
    <location>
        <begin position="394"/>
        <end position="413"/>
    </location>
</feature>
<keyword evidence="5" id="KW-1185">Reference proteome</keyword>
<feature type="region of interest" description="Disordered" evidence="1">
    <location>
        <begin position="913"/>
        <end position="958"/>
    </location>
</feature>
<reference evidence="4 5" key="1">
    <citation type="journal article" date="2020" name="ISME J.">
        <title>Uncovering the hidden diversity of litter-decomposition mechanisms in mushroom-forming fungi.</title>
        <authorList>
            <person name="Floudas D."/>
            <person name="Bentzer J."/>
            <person name="Ahren D."/>
            <person name="Johansson T."/>
            <person name="Persson P."/>
            <person name="Tunlid A."/>
        </authorList>
    </citation>
    <scope>NUCLEOTIDE SEQUENCE [LARGE SCALE GENOMIC DNA]</scope>
    <source>
        <strain evidence="4 5">CBS 146.42</strain>
    </source>
</reference>
<evidence type="ECO:0000313" key="4">
    <source>
        <dbReference type="EMBL" id="KAF5346079.1"/>
    </source>
</evidence>
<proteinExistence type="predicted"/>
<name>A0A8H5FR45_9AGAR</name>
<dbReference type="EMBL" id="JAACJO010000036">
    <property type="protein sequence ID" value="KAF5346079.1"/>
    <property type="molecule type" value="Genomic_DNA"/>
</dbReference>
<dbReference type="InterPro" id="IPR045338">
    <property type="entry name" value="DUF6535"/>
</dbReference>
<sequence length="958" mass="107557">MSTEQASKKRKTRSSCSRIELSSAFLVLQRFKDTITTQTETGGGSFQSVDNDELDVEVDRDTLAQLNGLLQWMDSKIKSTTKHHTFPSITSDVLSDIQLSQGLPLTLKSDWKERVEAARLVGANQFMSSADMRQFLNMLLHLVARPSEASARTWVDAFLYRVSAMLPPGKRMSLTDMEYTISPVTIPTASGTDTTLVGYRDYTAIISTPKMAEYFLNNPRVTDLARYIDSVLVFFMIEAKSEAVKLHDCLPHVLAQLYTSAKKLKKTHTRGALTNGYEWLFVMLTVNSDSKGASYRISARSYSAAPQDAGGDVVVPNILPDMIAGILATWVSTASAFTLVDERVDTTIDDEKTWSCEDDYRYPLKESIVDPWEQCYDIVDGFDEDLVKGVKDEISNLLVVASLFLAVVTAFLIESGKLLQAEPAELTAVRLGQVVQLLNSTDAGQRTVPPYESPPPSRASITINQLWYMSFFQSLAAVILGTLCLQWLSAFTHRTKGKTQDRALALRQMRYEGLIGWGVPHVPAVLLLNVQAALILFAVGLLELLWTENKDVAFPVAIVAGVTIFLLVLTTMLPLLQSITAWICPSTLVIPQCPFKSPVSWIIHRSAVLLALGGSFLVQLFVGGELRQRIYRWRREQVPLLTDTNWEEYDELWRRKREERGPQAHAEANDHDYSHYLARGLAAVMDALIAKPSAVHIVHNCLQDVHGSRAQAKTFKSLFRQSFTTDEEDLLATASIAGEDFFTLRKDFLSAHVLQYFVAHNEKLHKTVLKHRAELFIRINNTACQSKVEVGKTIMCPITSQKDATRLALGTRRQFLECIKNILGNRHISQDELHATRAIILSIDLRVHVSARFHKTIQDLAKELAVWRTSRGDTWNYNQTLQAIVVRFPQLRNQFGMEADEKATVGVENVHASGDNKVEFSQGQEQDNWEERNSGDEGRLESHPLVMVGNQRRRRDGH</sequence>
<feature type="transmembrane region" description="Helical" evidence="2">
    <location>
        <begin position="602"/>
        <end position="622"/>
    </location>
</feature>
<evidence type="ECO:0000256" key="1">
    <source>
        <dbReference type="SAM" id="MobiDB-lite"/>
    </source>
</evidence>
<keyword evidence="2" id="KW-0472">Membrane</keyword>
<evidence type="ECO:0000256" key="2">
    <source>
        <dbReference type="SAM" id="Phobius"/>
    </source>
</evidence>
<comment type="caution">
    <text evidence="4">The sequence shown here is derived from an EMBL/GenBank/DDBJ whole genome shotgun (WGS) entry which is preliminary data.</text>
</comment>
<dbReference type="OrthoDB" id="2720314at2759"/>
<feature type="domain" description="DUF6535" evidence="3">
    <location>
        <begin position="372"/>
        <end position="547"/>
    </location>
</feature>